<keyword evidence="1" id="KW-0472">Membrane</keyword>
<feature type="transmembrane region" description="Helical" evidence="1">
    <location>
        <begin position="83"/>
        <end position="108"/>
    </location>
</feature>
<reference evidence="3" key="1">
    <citation type="submission" date="2022-08" db="UniProtKB">
        <authorList>
            <consortium name="EnsemblMetazoa"/>
        </authorList>
    </citation>
    <scope>IDENTIFICATION</scope>
    <source>
        <strain evidence="3">05x7-T-G4-1.051#20</strain>
    </source>
</reference>
<feature type="chain" id="PRO_5036501868" description="TNFR-Cys domain-containing protein" evidence="2">
    <location>
        <begin position="20"/>
        <end position="120"/>
    </location>
</feature>
<keyword evidence="4" id="KW-1185">Reference proteome</keyword>
<organism evidence="3 4">
    <name type="scientific">Magallana gigas</name>
    <name type="common">Pacific oyster</name>
    <name type="synonym">Crassostrea gigas</name>
    <dbReference type="NCBI Taxonomy" id="29159"/>
    <lineage>
        <taxon>Eukaryota</taxon>
        <taxon>Metazoa</taxon>
        <taxon>Spiralia</taxon>
        <taxon>Lophotrochozoa</taxon>
        <taxon>Mollusca</taxon>
        <taxon>Bivalvia</taxon>
        <taxon>Autobranchia</taxon>
        <taxon>Pteriomorphia</taxon>
        <taxon>Ostreida</taxon>
        <taxon>Ostreoidea</taxon>
        <taxon>Ostreidae</taxon>
        <taxon>Magallana</taxon>
    </lineage>
</organism>
<name>A0A8W8JDG1_MAGGI</name>
<dbReference type="AlphaFoldDB" id="A0A8W8JDG1"/>
<evidence type="ECO:0000313" key="3">
    <source>
        <dbReference type="EnsemblMetazoa" id="G17881.1:cds"/>
    </source>
</evidence>
<proteinExistence type="predicted"/>
<evidence type="ECO:0000313" key="4">
    <source>
        <dbReference type="Proteomes" id="UP000005408"/>
    </source>
</evidence>
<dbReference type="Proteomes" id="UP000005408">
    <property type="component" value="Unassembled WGS sequence"/>
</dbReference>
<keyword evidence="1" id="KW-0812">Transmembrane</keyword>
<keyword evidence="2" id="KW-0732">Signal</keyword>
<evidence type="ECO:0000256" key="1">
    <source>
        <dbReference type="SAM" id="Phobius"/>
    </source>
</evidence>
<keyword evidence="1" id="KW-1133">Transmembrane helix</keyword>
<sequence length="120" mass="13537">MVFQLFVCFHLLCNITSFAKECKIGYIGSNCSSPCRYPSYGKGCQFECSNCSKEMCDARFGCLIPDESIDKDNTTLSEDSIQLIYVTIGLISSGFFIIFTSVACMFLIRGRSARHERSRY</sequence>
<dbReference type="Gene3D" id="2.170.300.10">
    <property type="entry name" value="Tie2 ligand-binding domain superfamily"/>
    <property type="match status" value="1"/>
</dbReference>
<feature type="signal peptide" evidence="2">
    <location>
        <begin position="1"/>
        <end position="19"/>
    </location>
</feature>
<accession>A0A8W8JDG1</accession>
<evidence type="ECO:0008006" key="5">
    <source>
        <dbReference type="Google" id="ProtNLM"/>
    </source>
</evidence>
<protein>
    <recommendedName>
        <fullName evidence="5">TNFR-Cys domain-containing protein</fullName>
    </recommendedName>
</protein>
<evidence type="ECO:0000256" key="2">
    <source>
        <dbReference type="SAM" id="SignalP"/>
    </source>
</evidence>
<dbReference type="EnsemblMetazoa" id="G17881.1">
    <property type="protein sequence ID" value="G17881.1:cds"/>
    <property type="gene ID" value="G17881"/>
</dbReference>